<dbReference type="SUPFAM" id="SSF52540">
    <property type="entry name" value="P-loop containing nucleoside triphosphate hydrolases"/>
    <property type="match status" value="2"/>
</dbReference>
<dbReference type="InterPro" id="IPR051055">
    <property type="entry name" value="PIF1_helicase"/>
</dbReference>
<dbReference type="CDD" id="cd18037">
    <property type="entry name" value="DEXSc_Pif1_like"/>
    <property type="match status" value="1"/>
</dbReference>
<reference evidence="11" key="1">
    <citation type="journal article" date="2014" name="Int. J. Syst. Evol. Microbiol.">
        <title>Complete genome sequence of Corynebacterium casei LMG S-19264T (=DSM 44701T), isolated from a smear-ripened cheese.</title>
        <authorList>
            <consortium name="US DOE Joint Genome Institute (JGI-PGF)"/>
            <person name="Walter F."/>
            <person name="Albersmeier A."/>
            <person name="Kalinowski J."/>
            <person name="Ruckert C."/>
        </authorList>
    </citation>
    <scope>NUCLEOTIDE SEQUENCE</scope>
    <source>
        <strain evidence="11">CCM 8606</strain>
    </source>
</reference>
<keyword evidence="2" id="KW-0227">DNA damage</keyword>
<dbReference type="InterPro" id="IPR010285">
    <property type="entry name" value="DNA_helicase_pif1-like_DEAD"/>
</dbReference>
<dbReference type="InterPro" id="IPR003593">
    <property type="entry name" value="AAA+_ATPase"/>
</dbReference>
<dbReference type="GO" id="GO:0000723">
    <property type="term" value="P:telomere maintenance"/>
    <property type="evidence" value="ECO:0007669"/>
    <property type="project" value="InterPro"/>
</dbReference>
<gene>
    <name evidence="11" type="ORF">GCM10007377_00580</name>
</gene>
<dbReference type="AlphaFoldDB" id="A0A8J3AJZ4"/>
<evidence type="ECO:0000256" key="7">
    <source>
        <dbReference type="ARBA" id="ARBA00023204"/>
    </source>
</evidence>
<dbReference type="Gene3D" id="3.40.50.300">
    <property type="entry name" value="P-loop containing nucleotide triphosphate hydrolases"/>
    <property type="match status" value="2"/>
</dbReference>
<dbReference type="PANTHER" id="PTHR47642:SF5">
    <property type="entry name" value="ATP-DEPENDENT DNA HELICASE"/>
    <property type="match status" value="1"/>
</dbReference>
<evidence type="ECO:0000256" key="4">
    <source>
        <dbReference type="ARBA" id="ARBA00022806"/>
    </source>
</evidence>
<dbReference type="Pfam" id="PF05970">
    <property type="entry name" value="PIF1"/>
    <property type="match status" value="1"/>
</dbReference>
<accession>A0A8J3AJZ4</accession>
<dbReference type="InterPro" id="IPR027417">
    <property type="entry name" value="P-loop_NTPase"/>
</dbReference>
<keyword evidence="4 11" id="KW-0347">Helicase</keyword>
<keyword evidence="5" id="KW-0067">ATP-binding</keyword>
<dbReference type="EMBL" id="BMDH01000001">
    <property type="protein sequence ID" value="GGI12362.1"/>
    <property type="molecule type" value="Genomic_DNA"/>
</dbReference>
<feature type="region of interest" description="Disordered" evidence="9">
    <location>
        <begin position="493"/>
        <end position="520"/>
    </location>
</feature>
<evidence type="ECO:0000256" key="1">
    <source>
        <dbReference type="ARBA" id="ARBA00022741"/>
    </source>
</evidence>
<dbReference type="GO" id="GO:0006281">
    <property type="term" value="P:DNA repair"/>
    <property type="evidence" value="ECO:0007669"/>
    <property type="project" value="InterPro"/>
</dbReference>
<evidence type="ECO:0000259" key="10">
    <source>
        <dbReference type="SMART" id="SM00382"/>
    </source>
</evidence>
<dbReference type="Pfam" id="PF21530">
    <property type="entry name" value="Pif1_2B_dom"/>
    <property type="match status" value="1"/>
</dbReference>
<dbReference type="CDD" id="cd18809">
    <property type="entry name" value="SF1_C_RecD"/>
    <property type="match status" value="1"/>
</dbReference>
<keyword evidence="1" id="KW-0547">Nucleotide-binding</keyword>
<evidence type="ECO:0000256" key="2">
    <source>
        <dbReference type="ARBA" id="ARBA00022763"/>
    </source>
</evidence>
<dbReference type="InterPro" id="IPR049163">
    <property type="entry name" value="Pif1-like_2B_dom"/>
</dbReference>
<evidence type="ECO:0000256" key="9">
    <source>
        <dbReference type="SAM" id="MobiDB-lite"/>
    </source>
</evidence>
<comment type="caution">
    <text evidence="11">The sequence shown here is derived from an EMBL/GenBank/DDBJ whole genome shotgun (WGS) entry which is preliminary data.</text>
</comment>
<evidence type="ECO:0000256" key="3">
    <source>
        <dbReference type="ARBA" id="ARBA00022801"/>
    </source>
</evidence>
<protein>
    <submittedName>
        <fullName evidence="11">Helicase</fullName>
    </submittedName>
</protein>
<feature type="compositionally biased region" description="Acidic residues" evidence="9">
    <location>
        <begin position="507"/>
        <end position="520"/>
    </location>
</feature>
<feature type="domain" description="AAA+ ATPase" evidence="10">
    <location>
        <begin position="12"/>
        <end position="229"/>
    </location>
</feature>
<dbReference type="SMART" id="SM00382">
    <property type="entry name" value="AAA"/>
    <property type="match status" value="1"/>
</dbReference>
<proteinExistence type="predicted"/>
<evidence type="ECO:0000313" key="12">
    <source>
        <dbReference type="Proteomes" id="UP000619536"/>
    </source>
</evidence>
<dbReference type="GO" id="GO:0003678">
    <property type="term" value="F:DNA helicase activity"/>
    <property type="evidence" value="ECO:0007669"/>
    <property type="project" value="InterPro"/>
</dbReference>
<evidence type="ECO:0000256" key="5">
    <source>
        <dbReference type="ARBA" id="ARBA00022840"/>
    </source>
</evidence>
<evidence type="ECO:0000256" key="8">
    <source>
        <dbReference type="ARBA" id="ARBA00023235"/>
    </source>
</evidence>
<name>A0A8J3AJZ4_9BIFI</name>
<keyword evidence="12" id="KW-1185">Reference proteome</keyword>
<dbReference type="Gene3D" id="2.30.30.940">
    <property type="match status" value="1"/>
</dbReference>
<dbReference type="Proteomes" id="UP000619536">
    <property type="component" value="Unassembled WGS sequence"/>
</dbReference>
<organism evidence="11 12">
    <name type="scientific">Galliscardovia ingluviei</name>
    <dbReference type="NCBI Taxonomy" id="1769422"/>
    <lineage>
        <taxon>Bacteria</taxon>
        <taxon>Bacillati</taxon>
        <taxon>Actinomycetota</taxon>
        <taxon>Actinomycetes</taxon>
        <taxon>Bifidobacteriales</taxon>
        <taxon>Bifidobacteriaceae</taxon>
        <taxon>Galliscardovia</taxon>
    </lineage>
</organism>
<reference evidence="11" key="2">
    <citation type="submission" date="2020-09" db="EMBL/GenBank/DDBJ databases">
        <authorList>
            <person name="Sun Q."/>
            <person name="Sedlacek I."/>
        </authorList>
    </citation>
    <scope>NUCLEOTIDE SEQUENCE</scope>
    <source>
        <strain evidence="11">CCM 8606</strain>
    </source>
</reference>
<dbReference type="PANTHER" id="PTHR47642">
    <property type="entry name" value="ATP-DEPENDENT DNA HELICASE"/>
    <property type="match status" value="1"/>
</dbReference>
<keyword evidence="8" id="KW-0413">Isomerase</keyword>
<keyword evidence="7" id="KW-0234">DNA repair</keyword>
<keyword evidence="3" id="KW-0378">Hydrolase</keyword>
<sequence>MRQQQALDILKSGASVFLTGAPGSGKTYVLNQFVQWARMQGLSVAMTASTGIAATHINGQTIHSFSGIGVHTWLADTTLKTIRQRRRKIIANTDVLVIDEVSMLHAWAFDLVDTVCRKLRRDERPFGGLQVVLSGDFFQLPPVSNSRRNQDLLEPDEGLLQAREPYARYGLNPEGFITQSLVWQQLRPTICYLDEQHRQDDGKLLHVLTDIRAGRVSAADQQVMNSRLGLMPDEDEVAVHLFPTNAQADKLNAMRLQAIAHDEHVFEHTHAGNSAMVKRLLQTMLAPSTLVLKIGATVMALRNDQDKQYVNGSLGTVIGFTPERRGGWPIVEFANGNTTVVRPADWQMLDGQEVVASVTQVPLRLAWGITIHKSQGMTLDRAVMDLRRTFTPGMGYVALSRVERLSGLYMQGIHARAYEISQEAFDLDTALHDDDAHAQLKLATYGAKAFAPAQYGHMANGAQHNATQGVLTQDALTQGALFAAGSLFDDGAEIASEGSDNTADAGTDADDDEFALADPF</sequence>
<keyword evidence="6" id="KW-0238">DNA-binding</keyword>
<evidence type="ECO:0000313" key="11">
    <source>
        <dbReference type="EMBL" id="GGI12362.1"/>
    </source>
</evidence>
<evidence type="ECO:0000256" key="6">
    <source>
        <dbReference type="ARBA" id="ARBA00023125"/>
    </source>
</evidence>